<comment type="caution">
    <text evidence="2">The sequence shown here is derived from an EMBL/GenBank/DDBJ whole genome shotgun (WGS) entry which is preliminary data.</text>
</comment>
<gene>
    <name evidence="2" type="ORF">LzC2_38330</name>
</gene>
<evidence type="ECO:0000256" key="1">
    <source>
        <dbReference type="SAM" id="MobiDB-lite"/>
    </source>
</evidence>
<feature type="region of interest" description="Disordered" evidence="1">
    <location>
        <begin position="112"/>
        <end position="133"/>
    </location>
</feature>
<sequence>MLVLTDGGVYGGLVTEYSYGVKVRTARGSIVLPSDRVRVNAPSLDDAYFQLKAEIPEKDAAGHAKLAAWCLTNRLTLRSREELLTALELEPDRDDWSRALRRVETVIAAANARAGKPTQAPTHTSSGVVPASHVANASSKAPATASAAGLSAETLRNFTGQVERVLLTRCGNAGCHGGTESGAFQLKNPSRSAATTRLNLAAALAFVGDGNALRSPLVATCVDRADRRGRTPFRVQGGPASKALLTAWVARVAAERPDLAASRTAPVSPAPQTLTESGGAAPPARPIQPDTFDPAEFNRTFASPTADPEAANAAAAAPPSSLLPHADLPE</sequence>
<evidence type="ECO:0000313" key="2">
    <source>
        <dbReference type="EMBL" id="NNJ27725.1"/>
    </source>
</evidence>
<feature type="compositionally biased region" description="Low complexity" evidence="1">
    <location>
        <begin position="302"/>
        <end position="330"/>
    </location>
</feature>
<organism evidence="2 3">
    <name type="scientific">Alienimonas chondri</name>
    <dbReference type="NCBI Taxonomy" id="2681879"/>
    <lineage>
        <taxon>Bacteria</taxon>
        <taxon>Pseudomonadati</taxon>
        <taxon>Planctomycetota</taxon>
        <taxon>Planctomycetia</taxon>
        <taxon>Planctomycetales</taxon>
        <taxon>Planctomycetaceae</taxon>
        <taxon>Alienimonas</taxon>
    </lineage>
</organism>
<name>A0ABX1VJT5_9PLAN</name>
<dbReference type="EMBL" id="WTPX01000190">
    <property type="protein sequence ID" value="NNJ27725.1"/>
    <property type="molecule type" value="Genomic_DNA"/>
</dbReference>
<proteinExistence type="predicted"/>
<protein>
    <submittedName>
        <fullName evidence="2">Uncharacterized protein</fullName>
    </submittedName>
</protein>
<feature type="region of interest" description="Disordered" evidence="1">
    <location>
        <begin position="259"/>
        <end position="330"/>
    </location>
</feature>
<accession>A0ABX1VJT5</accession>
<dbReference type="Proteomes" id="UP000609651">
    <property type="component" value="Unassembled WGS sequence"/>
</dbReference>
<evidence type="ECO:0000313" key="3">
    <source>
        <dbReference type="Proteomes" id="UP000609651"/>
    </source>
</evidence>
<keyword evidence="3" id="KW-1185">Reference proteome</keyword>
<reference evidence="2 3" key="1">
    <citation type="journal article" date="2020" name="Syst. Appl. Microbiol.">
        <title>Alienimonas chondri sp. nov., a novel planctomycete isolated from the biofilm of the red alga Chondrus crispus.</title>
        <authorList>
            <person name="Vitorino I."/>
            <person name="Albuquerque L."/>
            <person name="Wiegand S."/>
            <person name="Kallscheuer N."/>
            <person name="da Costa M.S."/>
            <person name="Lobo-da-Cunha A."/>
            <person name="Jogler C."/>
            <person name="Lage O.M."/>
        </authorList>
    </citation>
    <scope>NUCLEOTIDE SEQUENCE [LARGE SCALE GENOMIC DNA]</scope>
    <source>
        <strain evidence="2 3">LzC2</strain>
    </source>
</reference>